<dbReference type="EMBL" id="AAWS01000064">
    <property type="protein sequence ID" value="EAY24653.1"/>
    <property type="molecule type" value="Genomic_DNA"/>
</dbReference>
<dbReference type="Proteomes" id="UP000004095">
    <property type="component" value="Unassembled WGS sequence"/>
</dbReference>
<comment type="caution">
    <text evidence="1">The sequence shown here is derived from an EMBL/GenBank/DDBJ whole genome shotgun (WGS) entry which is preliminary data.</text>
</comment>
<keyword evidence="2" id="KW-1185">Reference proteome</keyword>
<evidence type="ECO:0000313" key="1">
    <source>
        <dbReference type="EMBL" id="EAY24653.1"/>
    </source>
</evidence>
<sequence length="235" mass="27269">MRWDCGQLINYRFDRVNKNIISKLRLKTKHFTVERIDIMKTSRYLLLLGLTLCSMTLAQAQGRKYIRYAIDDINRGKECIYRSTKGDSFAYTANSRSKRINLILVSMKKITYSDIYKVKFPRKSATYQLVFEGEGLTCTNPDGSRQLFHSEDKLVSKGKNGLIEYLYTRSVPVRFYYNNNRNRKKTQLQFVSNNGAVMNMKFPGSNKIYKLKTLINGNVICTNPDGSKQVFVLED</sequence>
<accession>A1ZY87</accession>
<proteinExistence type="predicted"/>
<reference evidence="1 2" key="1">
    <citation type="submission" date="2007-01" db="EMBL/GenBank/DDBJ databases">
        <authorList>
            <person name="Haygood M."/>
            <person name="Podell S."/>
            <person name="Anderson C."/>
            <person name="Hopkinson B."/>
            <person name="Roe K."/>
            <person name="Barbeau K."/>
            <person name="Gaasterland T."/>
            <person name="Ferriera S."/>
            <person name="Johnson J."/>
            <person name="Kravitz S."/>
            <person name="Beeson K."/>
            <person name="Sutton G."/>
            <person name="Rogers Y.-H."/>
            <person name="Friedman R."/>
            <person name="Frazier M."/>
            <person name="Venter J.C."/>
        </authorList>
    </citation>
    <scope>NUCLEOTIDE SEQUENCE [LARGE SCALE GENOMIC DNA]</scope>
    <source>
        <strain evidence="1 2">ATCC 23134</strain>
    </source>
</reference>
<name>A1ZY87_MICM2</name>
<gene>
    <name evidence="1" type="ORF">M23134_00605</name>
</gene>
<protein>
    <submittedName>
        <fullName evidence="1">Uncharacterized protein</fullName>
    </submittedName>
</protein>
<evidence type="ECO:0000313" key="2">
    <source>
        <dbReference type="Proteomes" id="UP000004095"/>
    </source>
</evidence>
<organism evidence="1 2">
    <name type="scientific">Microscilla marina ATCC 23134</name>
    <dbReference type="NCBI Taxonomy" id="313606"/>
    <lineage>
        <taxon>Bacteria</taxon>
        <taxon>Pseudomonadati</taxon>
        <taxon>Bacteroidota</taxon>
        <taxon>Cytophagia</taxon>
        <taxon>Cytophagales</taxon>
        <taxon>Microscillaceae</taxon>
        <taxon>Microscilla</taxon>
    </lineage>
</organism>
<dbReference type="AlphaFoldDB" id="A1ZY87"/>